<reference evidence="2 3" key="1">
    <citation type="journal article" date="2018" name="PLoS Genet.">
        <title>Population sequencing reveals clonal diversity and ancestral inbreeding in the grapevine cultivar Chardonnay.</title>
        <authorList>
            <person name="Roach M.J."/>
            <person name="Johnson D.L."/>
            <person name="Bohlmann J."/>
            <person name="van Vuuren H.J."/>
            <person name="Jones S.J."/>
            <person name="Pretorius I.S."/>
            <person name="Schmidt S.A."/>
            <person name="Borneman A.R."/>
        </authorList>
    </citation>
    <scope>NUCLEOTIDE SEQUENCE [LARGE SCALE GENOMIC DNA]</scope>
    <source>
        <strain evidence="3">cv. Chardonnay</strain>
        <tissue evidence="2">Leaf</tissue>
    </source>
</reference>
<sequence>MVNAAQVNCMNDPQVFGRLLEDAEKPLYPGCMKYTKLSALVKLYNLKARYGWSDKGFSELLQLLGDMLPLNNEMPLSMYEAKKTFSALGMEYQKIHACPNDFILYRNQYKDAIACPTCGKSRWKINNEGGGGGEDLEGGSCKGSVDKECDGKLRHPSDSSAWKLVDHMWPDFASEPRNLRLALSTDGPRQPGKNIDVYLSPLVDDLKTLWEKGVETYDAHLHEVPEGYCSNFRNLVSLEELKLFGLKSHDYHALLQQLLPVALRSVLPKHFYFRWMYPFERYMKVLKGYVRNHNRPEGCIAECYLAEETVEFCTEYLSGTHAIGIPKSNNYDNKFGRPITGGRSTNIDHKLWLQAHHYVLENTTIIQPYIDLNTLNNLRDKFGLQEEHMRCFTYWLKGKVEEAIHNGQDIPNTLRWLAHGPTHQVVKYLGYIINGCRYHTKERDMTCVTQNSGVSILAGTMQIASSKDKNLVFGELCFYGVIKEIWDLDYNMFRIPIFKCDWVDNKNASQAKQVFYVEDQLDPKWSIVLSIPPKDFNNMEGLDDFTDNCMEHHPFISSMPEVESFDVMDESEAIYMREDCEGIWIENN</sequence>
<dbReference type="AlphaFoldDB" id="A0A438DLG1"/>
<name>A0A438DLG1_VITVI</name>
<dbReference type="InterPro" id="IPR004242">
    <property type="entry name" value="Transposase_21"/>
</dbReference>
<dbReference type="InterPro" id="IPR025452">
    <property type="entry name" value="DUF4218"/>
</dbReference>
<evidence type="ECO:0000259" key="1">
    <source>
        <dbReference type="Pfam" id="PF13960"/>
    </source>
</evidence>
<feature type="domain" description="DUF4218" evidence="1">
    <location>
        <begin position="272"/>
        <end position="320"/>
    </location>
</feature>
<comment type="caution">
    <text evidence="2">The sequence shown here is derived from an EMBL/GenBank/DDBJ whole genome shotgun (WGS) entry which is preliminary data.</text>
</comment>
<gene>
    <name evidence="2" type="ORF">CK203_103040</name>
</gene>
<protein>
    <recommendedName>
        <fullName evidence="1">DUF4218 domain-containing protein</fullName>
    </recommendedName>
</protein>
<dbReference type="Pfam" id="PF02992">
    <property type="entry name" value="Transposase_21"/>
    <property type="match status" value="1"/>
</dbReference>
<accession>A0A438DLG1</accession>
<dbReference type="PANTHER" id="PTHR48258">
    <property type="entry name" value="DUF4218 DOMAIN-CONTAINING PROTEIN-RELATED"/>
    <property type="match status" value="1"/>
</dbReference>
<evidence type="ECO:0000313" key="2">
    <source>
        <dbReference type="EMBL" id="RVW36288.1"/>
    </source>
</evidence>
<dbReference type="EMBL" id="QGNW01001577">
    <property type="protein sequence ID" value="RVW36288.1"/>
    <property type="molecule type" value="Genomic_DNA"/>
</dbReference>
<dbReference type="Proteomes" id="UP000288805">
    <property type="component" value="Unassembled WGS sequence"/>
</dbReference>
<dbReference type="PANTHER" id="PTHR48258:SF9">
    <property type="entry name" value="OS01G0348150 PROTEIN"/>
    <property type="match status" value="1"/>
</dbReference>
<evidence type="ECO:0000313" key="3">
    <source>
        <dbReference type="Proteomes" id="UP000288805"/>
    </source>
</evidence>
<proteinExistence type="predicted"/>
<organism evidence="2 3">
    <name type="scientific">Vitis vinifera</name>
    <name type="common">Grape</name>
    <dbReference type="NCBI Taxonomy" id="29760"/>
    <lineage>
        <taxon>Eukaryota</taxon>
        <taxon>Viridiplantae</taxon>
        <taxon>Streptophyta</taxon>
        <taxon>Embryophyta</taxon>
        <taxon>Tracheophyta</taxon>
        <taxon>Spermatophyta</taxon>
        <taxon>Magnoliopsida</taxon>
        <taxon>eudicotyledons</taxon>
        <taxon>Gunneridae</taxon>
        <taxon>Pentapetalae</taxon>
        <taxon>rosids</taxon>
        <taxon>Vitales</taxon>
        <taxon>Vitaceae</taxon>
        <taxon>Viteae</taxon>
        <taxon>Vitis</taxon>
    </lineage>
</organism>
<dbReference type="Pfam" id="PF13960">
    <property type="entry name" value="DUF4218"/>
    <property type="match status" value="1"/>
</dbReference>